<dbReference type="InterPro" id="IPR009081">
    <property type="entry name" value="PP-bd_ACP"/>
</dbReference>
<dbReference type="InterPro" id="IPR000873">
    <property type="entry name" value="AMP-dep_synth/lig_dom"/>
</dbReference>
<dbReference type="InParanoid" id="A0A2J6TN17"/>
<dbReference type="RefSeq" id="XP_024741306.1">
    <property type="nucleotide sequence ID" value="XM_024888304.1"/>
</dbReference>
<dbReference type="InterPro" id="IPR042099">
    <property type="entry name" value="ANL_N_sf"/>
</dbReference>
<feature type="domain" description="Carrier" evidence="4">
    <location>
        <begin position="1617"/>
        <end position="1694"/>
    </location>
</feature>
<gene>
    <name evidence="5" type="ORF">K444DRAFT_713722</name>
</gene>
<dbReference type="Gene3D" id="3.30.559.30">
    <property type="entry name" value="Nonribosomal peptide synthetase, condensation domain"/>
    <property type="match status" value="1"/>
</dbReference>
<reference evidence="5 6" key="1">
    <citation type="submission" date="2016-04" db="EMBL/GenBank/DDBJ databases">
        <title>A degradative enzymes factory behind the ericoid mycorrhizal symbiosis.</title>
        <authorList>
            <consortium name="DOE Joint Genome Institute"/>
            <person name="Martino E."/>
            <person name="Morin E."/>
            <person name="Grelet G."/>
            <person name="Kuo A."/>
            <person name="Kohler A."/>
            <person name="Daghino S."/>
            <person name="Barry K."/>
            <person name="Choi C."/>
            <person name="Cichocki N."/>
            <person name="Clum A."/>
            <person name="Copeland A."/>
            <person name="Hainaut M."/>
            <person name="Haridas S."/>
            <person name="Labutti K."/>
            <person name="Lindquist E."/>
            <person name="Lipzen A."/>
            <person name="Khouja H.-R."/>
            <person name="Murat C."/>
            <person name="Ohm R."/>
            <person name="Olson A."/>
            <person name="Spatafora J."/>
            <person name="Veneault-Fourrey C."/>
            <person name="Henrissat B."/>
            <person name="Grigoriev I."/>
            <person name="Martin F."/>
            <person name="Perotto S."/>
        </authorList>
    </citation>
    <scope>NUCLEOTIDE SEQUENCE [LARGE SCALE GENOMIC DNA]</scope>
    <source>
        <strain evidence="5 6">E</strain>
    </source>
</reference>
<dbReference type="PANTHER" id="PTHR45527">
    <property type="entry name" value="NONRIBOSOMAL PEPTIDE SYNTHETASE"/>
    <property type="match status" value="1"/>
</dbReference>
<protein>
    <submittedName>
        <fullName evidence="5">Acetyl-CoA synthetase-like protein</fullName>
    </submittedName>
</protein>
<dbReference type="PANTHER" id="PTHR45527:SF1">
    <property type="entry name" value="FATTY ACID SYNTHASE"/>
    <property type="match status" value="1"/>
</dbReference>
<evidence type="ECO:0000256" key="2">
    <source>
        <dbReference type="ARBA" id="ARBA00022553"/>
    </source>
</evidence>
<dbReference type="SUPFAM" id="SSF56801">
    <property type="entry name" value="Acetyl-CoA synthetase-like"/>
    <property type="match status" value="2"/>
</dbReference>
<dbReference type="Pfam" id="PF00501">
    <property type="entry name" value="AMP-binding"/>
    <property type="match status" value="2"/>
</dbReference>
<dbReference type="EMBL" id="KZ613763">
    <property type="protein sequence ID" value="PMD64402.1"/>
    <property type="molecule type" value="Genomic_DNA"/>
</dbReference>
<evidence type="ECO:0000313" key="5">
    <source>
        <dbReference type="EMBL" id="PMD64402.1"/>
    </source>
</evidence>
<sequence>MGSIINGPYHGCVEQEQGEVHVDDELFHRDVSFPSLIEFHARWQPSRVCIVSSSATYDFESLWSLVMVNAGRFSHQGVNQRSKVAIVSESSPASIVALLAVLKIGAIGVPLSSALPTSRIQSMVQIGKLTHLIAMTPQSQQTSLTDVVHITLDLELQAPSTILEIDPLPEVDPQAPAIVIFTSGSTGEPKGVIHSHASLSTMALAVGRALHLTPEERNFLFPPFGWAVNIIDTFATLVSGACLCIPTETEKSQGLEDAICRFAATRTTLPPSVLGIMEPSTVPPVKSIVLAGEPMRPDMFLTWSPHVILYWNYGSSETLMVLAGNAAERESNALNAGHALPSCSCYVLDENGNELPPDQPGQLVIEGHTNFMGYLRDGEACSPERGQSGCVIVRSGDLFEQDGRNAAFVHRGRIDSQLKISGQRFEPQEVENKLWSALRDVKELAVTVAMLKGNARGPVLVVVVALENKDFARDSSHARLNCSFERLVQTLPPYMIPIGALEIDKLPRFHNGKLDRKGIVCLAEQRAVTDLMDLRPPHEDQTKNLDIGLASKVALVWARVLSLDSKDVKSPSSFFLLGGNSLYAMRACKELRQIGILMSISDFFLHPTLGQMVHFIATANVFQPEEAEQPRQSRLHIPEIVSSELHQMAAKQCGVDEGLIENVYPCTSMQAGLMTLSEIQEGVYVAEHTFRLPRSWSKTAFINAWLRVLNATPILRTRIVRHQNGGLYNVTMRFDEYKARLLDMFPQSVPMICGSQLFLHYLGMDLEHDCLTWHWRVHYSVYDRWSTGLILEMAEKEYDQVETMRSTPFWLFSRAVVQQGLSEEAKEFWRSRLESFAGSVFPQLPLNHHVCRASSSITFETSIQRRRSVTTQATLIQSALALLISKIHGESDVVFGMTIHGRALFDCPDAEKVVGPAIATVPMRLQLDGFIHVHEFLKQVQTQAALMSDYEHYGIQNMKSIGPGCASAASFTTLLIVQSDLESGIGRGLRRIVELDTSASDFYLHYPLVIECFPHSEGIKVRIRYDPGVLSVWDVQMMAKQFEQLLDEMERNADPSTAIMDLSLVSPENTADLLRMSWGNLLEHRECLHERIFAKAKAWKDEDALHGWDARYTYAELDDLVRVLVARLSQSLGRIPGKIIPICYQKSAAAIVAMLATLSAGHAFLLVDPTLPAQRIKYMVEVVKADQIVCSSDTIHHVQHIVAQTINFEDIMNATSPAPEFLMDAPSSPETPAYCIFTSGSTGSPKGVLLLHKQVTSGLEAQCDGGLYRRKTRLLQFSSYSFDTCIADIFATLLSGGCNINDFSVNAIDLTPSVARMIQPDDVPNLEVLRLGGEPMHNHHIHTWASRCNLQNTYGPTECCVQCTFVDHVEDTMSPLVIGKGIGCNTWVVDPQNHKYLMPLGAVGELAIQGPAVAGGYINNLEKSRTSFLPKAPWLETYNIECDYPTYLTGDLVKFNQQGNLVFVGRRDNQIQIRGQRVEPEEIEHVLQQDPLTDQVVVCYPSTGVFASQLVAILEPSHFDSGLSSSSVVGQQQLPGPLVNWMERSAQEAAEFLPKYMVPAVYLSADKTLLMSSGKLNRRSMQQWLEQLSTDELEFLNLYQTAKTSELVTLSPDLPESLISPIVEQIQYLLSWRSGNSQGKFSIRHSFSRIGLDSITIAPLLNWINKTYQAQMDMQTLLRLETVQELACHLHGRGAQSVIRNAFSEDYEVIEDTISKGVNQLCQNNHI</sequence>
<organism evidence="5 6">
    <name type="scientific">Hyaloscypha bicolor E</name>
    <dbReference type="NCBI Taxonomy" id="1095630"/>
    <lineage>
        <taxon>Eukaryota</taxon>
        <taxon>Fungi</taxon>
        <taxon>Dikarya</taxon>
        <taxon>Ascomycota</taxon>
        <taxon>Pezizomycotina</taxon>
        <taxon>Leotiomycetes</taxon>
        <taxon>Helotiales</taxon>
        <taxon>Hyaloscyphaceae</taxon>
        <taxon>Hyaloscypha</taxon>
        <taxon>Hyaloscypha bicolor</taxon>
    </lineage>
</organism>
<dbReference type="Gene3D" id="3.30.300.30">
    <property type="match status" value="2"/>
</dbReference>
<name>A0A2J6TN17_9HELO</name>
<dbReference type="GO" id="GO:0031177">
    <property type="term" value="F:phosphopantetheine binding"/>
    <property type="evidence" value="ECO:0007669"/>
    <property type="project" value="TreeGrafter"/>
</dbReference>
<dbReference type="PROSITE" id="PS50075">
    <property type="entry name" value="CARRIER"/>
    <property type="match status" value="2"/>
</dbReference>
<dbReference type="CDD" id="cd05918">
    <property type="entry name" value="A_NRPS_SidN3_like"/>
    <property type="match status" value="1"/>
</dbReference>
<dbReference type="SUPFAM" id="SSF47336">
    <property type="entry name" value="ACP-like"/>
    <property type="match status" value="2"/>
</dbReference>
<keyword evidence="6" id="KW-1185">Reference proteome</keyword>
<dbReference type="Pfam" id="PF00668">
    <property type="entry name" value="Condensation"/>
    <property type="match status" value="1"/>
</dbReference>
<keyword evidence="2" id="KW-0597">Phosphoprotein</keyword>
<dbReference type="Proteomes" id="UP000235371">
    <property type="component" value="Unassembled WGS sequence"/>
</dbReference>
<dbReference type="CDD" id="cd19545">
    <property type="entry name" value="FUM14_C_NRPS-like"/>
    <property type="match status" value="1"/>
</dbReference>
<dbReference type="FunFam" id="3.30.300.30:FF:000015">
    <property type="entry name" value="Nonribosomal peptide synthase SidD"/>
    <property type="match status" value="2"/>
</dbReference>
<feature type="domain" description="Carrier" evidence="4">
    <location>
        <begin position="544"/>
        <end position="620"/>
    </location>
</feature>
<dbReference type="InterPro" id="IPR020845">
    <property type="entry name" value="AMP-binding_CS"/>
</dbReference>
<dbReference type="SUPFAM" id="SSF52777">
    <property type="entry name" value="CoA-dependent acyltransferases"/>
    <property type="match status" value="2"/>
</dbReference>
<evidence type="ECO:0000313" key="6">
    <source>
        <dbReference type="Proteomes" id="UP000235371"/>
    </source>
</evidence>
<dbReference type="Gene3D" id="3.40.50.12780">
    <property type="entry name" value="N-terminal domain of ligase-like"/>
    <property type="match status" value="2"/>
</dbReference>
<evidence type="ECO:0000259" key="4">
    <source>
        <dbReference type="PROSITE" id="PS50075"/>
    </source>
</evidence>
<dbReference type="Pfam" id="PF00550">
    <property type="entry name" value="PP-binding"/>
    <property type="match status" value="2"/>
</dbReference>
<dbReference type="Gene3D" id="1.10.1200.10">
    <property type="entry name" value="ACP-like"/>
    <property type="match status" value="2"/>
</dbReference>
<evidence type="ECO:0000256" key="3">
    <source>
        <dbReference type="ARBA" id="ARBA00022598"/>
    </source>
</evidence>
<dbReference type="InterPro" id="IPR001242">
    <property type="entry name" value="Condensation_dom"/>
</dbReference>
<proteinExistence type="predicted"/>
<dbReference type="GO" id="GO:0043041">
    <property type="term" value="P:amino acid activation for nonribosomal peptide biosynthetic process"/>
    <property type="evidence" value="ECO:0007669"/>
    <property type="project" value="TreeGrafter"/>
</dbReference>
<accession>A0A2J6TN17</accession>
<dbReference type="GO" id="GO:0016874">
    <property type="term" value="F:ligase activity"/>
    <property type="evidence" value="ECO:0007669"/>
    <property type="project" value="UniProtKB-KW"/>
</dbReference>
<dbReference type="GO" id="GO:0005737">
    <property type="term" value="C:cytoplasm"/>
    <property type="evidence" value="ECO:0007669"/>
    <property type="project" value="TreeGrafter"/>
</dbReference>
<dbReference type="InterPro" id="IPR045851">
    <property type="entry name" value="AMP-bd_C_sf"/>
</dbReference>
<dbReference type="GeneID" id="36596380"/>
<dbReference type="Gene3D" id="3.30.559.10">
    <property type="entry name" value="Chloramphenicol acetyltransferase-like domain"/>
    <property type="match status" value="1"/>
</dbReference>
<evidence type="ECO:0000256" key="1">
    <source>
        <dbReference type="ARBA" id="ARBA00022450"/>
    </source>
</evidence>
<dbReference type="STRING" id="1095630.A0A2J6TN17"/>
<dbReference type="InterPro" id="IPR036736">
    <property type="entry name" value="ACP-like_sf"/>
</dbReference>
<dbReference type="OrthoDB" id="416786at2759"/>
<dbReference type="PROSITE" id="PS00455">
    <property type="entry name" value="AMP_BINDING"/>
    <property type="match status" value="1"/>
</dbReference>
<keyword evidence="1" id="KW-0596">Phosphopantetheine</keyword>
<dbReference type="InterPro" id="IPR023213">
    <property type="entry name" value="CAT-like_dom_sf"/>
</dbReference>
<dbReference type="GO" id="GO:0044550">
    <property type="term" value="P:secondary metabolite biosynthetic process"/>
    <property type="evidence" value="ECO:0007669"/>
    <property type="project" value="TreeGrafter"/>
</dbReference>
<keyword evidence="3" id="KW-0436">Ligase</keyword>